<dbReference type="InterPro" id="IPR032675">
    <property type="entry name" value="LRR_dom_sf"/>
</dbReference>
<dbReference type="Pfam" id="PF13516">
    <property type="entry name" value="LRR_6"/>
    <property type="match status" value="4"/>
</dbReference>
<evidence type="ECO:0000256" key="4">
    <source>
        <dbReference type="SAM" id="MobiDB-lite"/>
    </source>
</evidence>
<dbReference type="EMBL" id="CDMZ01000806">
    <property type="protein sequence ID" value="CEM21828.1"/>
    <property type="molecule type" value="Genomic_DNA"/>
</dbReference>
<dbReference type="PANTHER" id="PTHR24113">
    <property type="entry name" value="RAN GTPASE-ACTIVATING PROTEIN 1"/>
    <property type="match status" value="1"/>
</dbReference>
<name>A0A0G4G183_9ALVE</name>
<evidence type="ECO:0000256" key="3">
    <source>
        <dbReference type="ARBA" id="ARBA00022737"/>
    </source>
</evidence>
<feature type="compositionally biased region" description="Basic and acidic residues" evidence="4">
    <location>
        <begin position="1186"/>
        <end position="1202"/>
    </location>
</feature>
<feature type="region of interest" description="Disordered" evidence="4">
    <location>
        <begin position="397"/>
        <end position="455"/>
    </location>
</feature>
<evidence type="ECO:0000256" key="2">
    <source>
        <dbReference type="ARBA" id="ARBA00022614"/>
    </source>
</evidence>
<organism evidence="5">
    <name type="scientific">Chromera velia CCMP2878</name>
    <dbReference type="NCBI Taxonomy" id="1169474"/>
    <lineage>
        <taxon>Eukaryota</taxon>
        <taxon>Sar</taxon>
        <taxon>Alveolata</taxon>
        <taxon>Colpodellida</taxon>
        <taxon>Chromeraceae</taxon>
        <taxon>Chromera</taxon>
    </lineage>
</organism>
<gene>
    <name evidence="5" type="ORF">Cvel_4052</name>
</gene>
<feature type="region of interest" description="Disordered" evidence="4">
    <location>
        <begin position="1186"/>
        <end position="1206"/>
    </location>
</feature>
<dbReference type="InterPro" id="IPR001611">
    <property type="entry name" value="Leu-rich_rpt"/>
</dbReference>
<dbReference type="SMART" id="SM00367">
    <property type="entry name" value="LRR_CC"/>
    <property type="match status" value="5"/>
</dbReference>
<proteinExistence type="predicted"/>
<dbReference type="GO" id="GO:0048471">
    <property type="term" value="C:perinuclear region of cytoplasm"/>
    <property type="evidence" value="ECO:0007669"/>
    <property type="project" value="TreeGrafter"/>
</dbReference>
<sequence length="1881" mass="199893">MVRVGLSLKNCHLHPGQIEALLSCEELRNGIVYLDVAQNNLTWPALRSRPLLSILATQVPQLRILNLSGCHLTASGVNELVEHLELSRSALESLSLASTFVGEAVESIARFLCSPDCRLLRLDLSYNQLQPHLLAVLLKGLGGAAGVGKGKGGGRGTLSERESLLRGVGIALRELKLVRCGIGDVGMEVLSNADSSHWQLKALDLSRNSIGTPGMPSLSRFVSSPWATLILESLSLSHNDLSDPQNLLGECLERYPPDGSLRVLSLRNTRLSFDPLVASRRPTVLRALRHCLQSVESVDISGHQFDQHRLRVAARLLGQMQSVSFGAHSHGDLFADALRCFVLSASPDFSRLRALDLSESNLSDAGLRLLCGALSEAFTRLPEPAFAPPTGLAALADAGETGVNGGSRTPFRMFGATDGETGSNEGDGRAPDASPFATGKTPSTTAGEGKREGPGGGGAFGVFAEAFLRASALMSAGLERLNLRGNGISQTGVRYLLDFLKANRGLQFLDLSNNPLRKGGGDLLARFLWKEARRSGRESVSVSINRGGWTEEGGGVLEDEELPSLGLQTLRLASCQLTGVGATAIFLSAKALGLRSLDISDNALDPQNAKNVLGMDAQGAAALCGDPEACPPFPLSSPSAGSPRQSQGGGGVAVSLSPTKRLPGSGWVRETVVAASSSPGQFASPGRIGMETKSPTARALERSRKARLRSSTSAAKDIEGSVPATFGGGRWRDSLEKKSTEKRARWKEKLERLRRERLKNSIRNRIQMQAGDLGEVWDGDPVVSSGRLESRLRARRRFGFASLSVSGNPLKLGGVLDILSAGSDHSERLLLSGLGGGGSGGTDRDRVEASMEGNSWRFERLGIRGMRLEAVDLLTLLRLLSSGHRRRVELRKSRRMEGLLSVEGERGEKRCTGRRKKEGREQGEDIGSPHSPVSDQSDRGGGGLQSSDSAASSALLCPPGEERERGVLEIREATLKSQQPFASSGMDSRAFLAGQTLDVPSLAASLCRAAASVPSLAIGASASPVIGEKPLTFGLGVQEGGLADVPDTRTCRQMLSEARGVRWRGGGVVPGSADEIAESVVLDFGLNSLAGAQWEGIERALAAFPASSLLTLLLDGCTPPASLHLSPRPTVSVPNPFPTASLSMGTTAGDALTSHSLFIPAKSPQPVTVPASEGVLTAAVLLSAKKGKDARDGDARTEEKAPKLQAESLQRQAITEEAVTVDLATESRTGKRKVFKANEGLQTSSPRFLPPPPVSLSPSPPPDSHYIQKAPTEPPLTARVLGSAAAVSTPRGLPKRVASPRLSSKRDTEGGEGRRPEPHRAYRTSYADRLWLKSGGQKKTSEPPPLSLSAEAHSLKKGEKEKAGPRRLIVSGTLEVRNEDWSGRGKTQWVEMLYGNEENQKSSMGAIPLNPPASSKGHSVARLKVLRLVSCRLGDRDLQALVSALLQPPSTPLLHTVDLTDNRLSPACVPAIRRLLQAGLRSYSVTVPADAPRGGRLASSVSPCGQSQTPSSLLCGRLEAQLGPSASSRGCMLEPSALVGVSRNWRSGVGGVSASSSSGRRRPALEKLIAENSRTPSQHQAAVRIPVRLLILDGNALRPLGIDRLSEAAVSLATTFSSASSVREGRRQRRTAAAVEETEMTSSRNGACGAFDSVTVDRGTRDRGGARVLSVTRIRTRRAESGGAVQGGRLDGADREAVPPLSLCELSVRACGLEHPSGFLLGRMVESPFFPLTSLNVSDNVLGLRGLASLLQAASRPLCRLRMLDVSSCVGGKGVCALILDCLSGMLQLQATQQQNQLGNLRRERVEVTESGGEARRRREGGRGFHNARLVIVSRDFSFFASPEEMQAARVFEEEQRLLGLEKLSGGGRAGHCEEEEIEMY</sequence>
<dbReference type="VEuPathDB" id="CryptoDB:Cvel_4052"/>
<feature type="region of interest" description="Disordered" evidence="4">
    <location>
        <begin position="676"/>
        <end position="721"/>
    </location>
</feature>
<feature type="region of interest" description="Disordered" evidence="4">
    <location>
        <begin position="634"/>
        <end position="660"/>
    </location>
</feature>
<dbReference type="SUPFAM" id="SSF52047">
    <property type="entry name" value="RNI-like"/>
    <property type="match status" value="2"/>
</dbReference>
<keyword evidence="2" id="KW-0433">Leucine-rich repeat</keyword>
<dbReference type="InterPro" id="IPR006553">
    <property type="entry name" value="Leu-rich_rpt_Cys-con_subtyp"/>
</dbReference>
<keyword evidence="1" id="KW-0343">GTPase activation</keyword>
<dbReference type="GO" id="GO:0031267">
    <property type="term" value="F:small GTPase binding"/>
    <property type="evidence" value="ECO:0007669"/>
    <property type="project" value="TreeGrafter"/>
</dbReference>
<feature type="compositionally biased region" description="Basic and acidic residues" evidence="4">
    <location>
        <begin position="1304"/>
        <end position="1320"/>
    </location>
</feature>
<dbReference type="GO" id="GO:0006913">
    <property type="term" value="P:nucleocytoplasmic transport"/>
    <property type="evidence" value="ECO:0007669"/>
    <property type="project" value="TreeGrafter"/>
</dbReference>
<dbReference type="GO" id="GO:0005634">
    <property type="term" value="C:nucleus"/>
    <property type="evidence" value="ECO:0007669"/>
    <property type="project" value="TreeGrafter"/>
</dbReference>
<protein>
    <submittedName>
        <fullName evidence="5">Uncharacterized protein</fullName>
    </submittedName>
</protein>
<evidence type="ECO:0000313" key="5">
    <source>
        <dbReference type="EMBL" id="CEM21828.1"/>
    </source>
</evidence>
<keyword evidence="3" id="KW-0677">Repeat</keyword>
<dbReference type="Gene3D" id="3.80.10.10">
    <property type="entry name" value="Ribonuclease Inhibitor"/>
    <property type="match status" value="6"/>
</dbReference>
<feature type="compositionally biased region" description="Low complexity" evidence="4">
    <location>
        <begin position="945"/>
        <end position="956"/>
    </location>
</feature>
<evidence type="ECO:0000256" key="1">
    <source>
        <dbReference type="ARBA" id="ARBA00022468"/>
    </source>
</evidence>
<feature type="compositionally biased region" description="Pro residues" evidence="4">
    <location>
        <begin position="1248"/>
        <end position="1263"/>
    </location>
</feature>
<reference evidence="5" key="1">
    <citation type="submission" date="2014-11" db="EMBL/GenBank/DDBJ databases">
        <authorList>
            <person name="Otto D Thomas"/>
            <person name="Naeem Raeece"/>
        </authorList>
    </citation>
    <scope>NUCLEOTIDE SEQUENCE</scope>
</reference>
<dbReference type="InterPro" id="IPR027038">
    <property type="entry name" value="RanGap"/>
</dbReference>
<dbReference type="SMART" id="SM00368">
    <property type="entry name" value="LRR_RI"/>
    <property type="match status" value="10"/>
</dbReference>
<dbReference type="GO" id="GO:0005096">
    <property type="term" value="F:GTPase activator activity"/>
    <property type="evidence" value="ECO:0007669"/>
    <property type="project" value="UniProtKB-KW"/>
</dbReference>
<dbReference type="PROSITE" id="PS51450">
    <property type="entry name" value="LRR"/>
    <property type="match status" value="1"/>
</dbReference>
<feature type="region of interest" description="Disordered" evidence="4">
    <location>
        <begin position="901"/>
        <end position="958"/>
    </location>
</feature>
<dbReference type="GO" id="GO:0005829">
    <property type="term" value="C:cytosol"/>
    <property type="evidence" value="ECO:0007669"/>
    <property type="project" value="TreeGrafter"/>
</dbReference>
<feature type="region of interest" description="Disordered" evidence="4">
    <location>
        <begin position="1284"/>
        <end position="1325"/>
    </location>
</feature>
<feature type="region of interest" description="Disordered" evidence="4">
    <location>
        <begin position="1232"/>
        <end position="1270"/>
    </location>
</feature>
<accession>A0A0G4G183</accession>
<feature type="compositionally biased region" description="Polar residues" evidence="4">
    <location>
        <begin position="636"/>
        <end position="646"/>
    </location>
</feature>
<dbReference type="PANTHER" id="PTHR24113:SF12">
    <property type="entry name" value="RAN GTPASE-ACTIVATING PROTEIN 1"/>
    <property type="match status" value="1"/>
</dbReference>